<evidence type="ECO:0000256" key="4">
    <source>
        <dbReference type="ARBA" id="ARBA00022777"/>
    </source>
</evidence>
<evidence type="ECO:0000259" key="10">
    <source>
        <dbReference type="Pfam" id="PF02224"/>
    </source>
</evidence>
<comment type="similarity">
    <text evidence="1 8">Belongs to the cytidylate kinase family. Type 1 subfamily.</text>
</comment>
<keyword evidence="3 8" id="KW-0547">Nucleotide-binding</keyword>
<evidence type="ECO:0000313" key="11">
    <source>
        <dbReference type="EMBL" id="AEH09241.1"/>
    </source>
</evidence>
<dbReference type="PANTHER" id="PTHR21299">
    <property type="entry name" value="CYTIDYLATE KINASE/PANTOATE-BETA-ALANINE LIGASE"/>
    <property type="match status" value="1"/>
</dbReference>
<evidence type="ECO:0000256" key="1">
    <source>
        <dbReference type="ARBA" id="ARBA00009427"/>
    </source>
</evidence>
<dbReference type="AlphaFoldDB" id="F8B6E5"/>
<dbReference type="GO" id="GO:0015949">
    <property type="term" value="P:nucleobase-containing small molecule interconversion"/>
    <property type="evidence" value="ECO:0007669"/>
    <property type="project" value="TreeGrafter"/>
</dbReference>
<dbReference type="HOGENOM" id="CLU_079959_0_0_11"/>
<evidence type="ECO:0000256" key="6">
    <source>
        <dbReference type="ARBA" id="ARBA00047615"/>
    </source>
</evidence>
<dbReference type="GO" id="GO:0005829">
    <property type="term" value="C:cytosol"/>
    <property type="evidence" value="ECO:0007669"/>
    <property type="project" value="TreeGrafter"/>
</dbReference>
<feature type="region of interest" description="Disordered" evidence="9">
    <location>
        <begin position="1"/>
        <end position="48"/>
    </location>
</feature>
<evidence type="ECO:0000313" key="12">
    <source>
        <dbReference type="Proteomes" id="UP000001549"/>
    </source>
</evidence>
<dbReference type="Gene3D" id="3.40.50.300">
    <property type="entry name" value="P-loop containing nucleotide triphosphate hydrolases"/>
    <property type="match status" value="1"/>
</dbReference>
<feature type="binding site" evidence="8">
    <location>
        <begin position="65"/>
        <end position="73"/>
    </location>
    <ligand>
        <name>ATP</name>
        <dbReference type="ChEBI" id="CHEBI:30616"/>
    </ligand>
</feature>
<dbReference type="STRING" id="656024.FsymDg_1794"/>
<feature type="compositionally biased region" description="Basic and acidic residues" evidence="9">
    <location>
        <begin position="25"/>
        <end position="34"/>
    </location>
</feature>
<comment type="catalytic activity">
    <reaction evidence="6 8">
        <text>dCMP + ATP = dCDP + ADP</text>
        <dbReference type="Rhea" id="RHEA:25094"/>
        <dbReference type="ChEBI" id="CHEBI:30616"/>
        <dbReference type="ChEBI" id="CHEBI:57566"/>
        <dbReference type="ChEBI" id="CHEBI:58593"/>
        <dbReference type="ChEBI" id="CHEBI:456216"/>
        <dbReference type="EC" id="2.7.4.25"/>
    </reaction>
</comment>
<name>F8B6E5_9ACTN</name>
<evidence type="ECO:0000256" key="8">
    <source>
        <dbReference type="HAMAP-Rule" id="MF_00238"/>
    </source>
</evidence>
<dbReference type="Pfam" id="PF02224">
    <property type="entry name" value="Cytidylate_kin"/>
    <property type="match status" value="1"/>
</dbReference>
<evidence type="ECO:0000256" key="9">
    <source>
        <dbReference type="SAM" id="MobiDB-lite"/>
    </source>
</evidence>
<evidence type="ECO:0000256" key="3">
    <source>
        <dbReference type="ARBA" id="ARBA00022741"/>
    </source>
</evidence>
<dbReference type="InterPro" id="IPR003136">
    <property type="entry name" value="Cytidylate_kin"/>
</dbReference>
<evidence type="ECO:0000256" key="7">
    <source>
        <dbReference type="ARBA" id="ARBA00048478"/>
    </source>
</evidence>
<organism evidence="11 12">
    <name type="scientific">Candidatus Protofrankia datiscae</name>
    <dbReference type="NCBI Taxonomy" id="2716812"/>
    <lineage>
        <taxon>Bacteria</taxon>
        <taxon>Bacillati</taxon>
        <taxon>Actinomycetota</taxon>
        <taxon>Actinomycetes</taxon>
        <taxon>Frankiales</taxon>
        <taxon>Frankiaceae</taxon>
        <taxon>Protofrankia</taxon>
    </lineage>
</organism>
<dbReference type="SUPFAM" id="SSF52540">
    <property type="entry name" value="P-loop containing nucleoside triphosphate hydrolases"/>
    <property type="match status" value="1"/>
</dbReference>
<dbReference type="eggNOG" id="COG0283">
    <property type="taxonomic scope" value="Bacteria"/>
</dbReference>
<protein>
    <recommendedName>
        <fullName evidence="8">Cytidylate kinase</fullName>
        <shortName evidence="8">CK</shortName>
        <ecNumber evidence="8">2.7.4.25</ecNumber>
    </recommendedName>
    <alternativeName>
        <fullName evidence="8">Cytidine monophosphate kinase</fullName>
        <shortName evidence="8">CMP kinase</shortName>
    </alternativeName>
</protein>
<accession>F8B6E5</accession>
<dbReference type="GO" id="GO:0006220">
    <property type="term" value="P:pyrimidine nucleotide metabolic process"/>
    <property type="evidence" value="ECO:0007669"/>
    <property type="project" value="UniProtKB-UniRule"/>
</dbReference>
<dbReference type="KEGG" id="fsy:FsymDg_1794"/>
<sequence length="283" mass="29976">MEHDRGWREPVVASATGAQEASADGEGRRAESWRPDGPAPATTGVTGVTSPQRLVRDGLVIAVDGPGGSGKSTVAREIARRLGLRYLDTGAMYRAVTQLALESRIDIEDHNAVAELAERAVLTIGTSPDNPTIAVNGEPVDDLIRTRAVTNAVSAVAAVPAVRRRLVIRQQQIIAEASPVGIVVEGRDIGSVVAPNAPVKVFLTASTEVRALRRSHQLGERGVDDVARTLAELDRRDALDSTRAADPLAVPDDAIVLDSTALSVQDVVDEVLRHYEQASARAS</sequence>
<evidence type="ECO:0000256" key="2">
    <source>
        <dbReference type="ARBA" id="ARBA00022679"/>
    </source>
</evidence>
<keyword evidence="8" id="KW-0963">Cytoplasm</keyword>
<evidence type="ECO:0000256" key="5">
    <source>
        <dbReference type="ARBA" id="ARBA00022840"/>
    </source>
</evidence>
<dbReference type="GO" id="GO:0005524">
    <property type="term" value="F:ATP binding"/>
    <property type="evidence" value="ECO:0007669"/>
    <property type="project" value="UniProtKB-UniRule"/>
</dbReference>
<dbReference type="EC" id="2.7.4.25" evidence="8"/>
<dbReference type="PANTHER" id="PTHR21299:SF2">
    <property type="entry name" value="CYTIDYLATE KINASE"/>
    <property type="match status" value="1"/>
</dbReference>
<keyword evidence="4 8" id="KW-0418">Kinase</keyword>
<dbReference type="NCBIfam" id="TIGR00017">
    <property type="entry name" value="cmk"/>
    <property type="match status" value="1"/>
</dbReference>
<comment type="catalytic activity">
    <reaction evidence="7 8">
        <text>CMP + ATP = CDP + ADP</text>
        <dbReference type="Rhea" id="RHEA:11600"/>
        <dbReference type="ChEBI" id="CHEBI:30616"/>
        <dbReference type="ChEBI" id="CHEBI:58069"/>
        <dbReference type="ChEBI" id="CHEBI:60377"/>
        <dbReference type="ChEBI" id="CHEBI:456216"/>
        <dbReference type="EC" id="2.7.4.25"/>
    </reaction>
</comment>
<dbReference type="CDD" id="cd02020">
    <property type="entry name" value="CMPK"/>
    <property type="match status" value="1"/>
</dbReference>
<dbReference type="HAMAP" id="MF_00238">
    <property type="entry name" value="Cytidyl_kinase_type1"/>
    <property type="match status" value="1"/>
</dbReference>
<proteinExistence type="inferred from homology"/>
<gene>
    <name evidence="8" type="primary">cmk</name>
    <name evidence="11" type="ordered locus">FsymDg_1794</name>
</gene>
<dbReference type="InterPro" id="IPR011994">
    <property type="entry name" value="Cytidylate_kinase_dom"/>
</dbReference>
<dbReference type="EMBL" id="CP002801">
    <property type="protein sequence ID" value="AEH09241.1"/>
    <property type="molecule type" value="Genomic_DNA"/>
</dbReference>
<keyword evidence="5 8" id="KW-0067">ATP-binding</keyword>
<dbReference type="GO" id="GO:0036430">
    <property type="term" value="F:CMP kinase activity"/>
    <property type="evidence" value="ECO:0007669"/>
    <property type="project" value="RHEA"/>
</dbReference>
<keyword evidence="12" id="KW-1185">Reference proteome</keyword>
<dbReference type="Proteomes" id="UP000001549">
    <property type="component" value="Chromosome"/>
</dbReference>
<dbReference type="InterPro" id="IPR027417">
    <property type="entry name" value="P-loop_NTPase"/>
</dbReference>
<feature type="domain" description="Cytidylate kinase" evidence="10">
    <location>
        <begin position="61"/>
        <end position="276"/>
    </location>
</feature>
<comment type="subcellular location">
    <subcellularLocation>
        <location evidence="8">Cytoplasm</location>
    </subcellularLocation>
</comment>
<keyword evidence="2 8" id="KW-0808">Transferase</keyword>
<reference evidence="11 12" key="1">
    <citation type="submission" date="2011-05" db="EMBL/GenBank/DDBJ databases">
        <title>Complete sequence of chromosome of Frankia symbiont of Datisca glomerata.</title>
        <authorList>
            <consortium name="US DOE Joint Genome Institute"/>
            <person name="Lucas S."/>
            <person name="Han J."/>
            <person name="Lapidus A."/>
            <person name="Cheng J.-F."/>
            <person name="Goodwin L."/>
            <person name="Pitluck S."/>
            <person name="Peters L."/>
            <person name="Mikhailova N."/>
            <person name="Chertkov O."/>
            <person name="Teshima H."/>
            <person name="Han C."/>
            <person name="Tapia R."/>
            <person name="Land M."/>
            <person name="Hauser L."/>
            <person name="Kyrpides N."/>
            <person name="Ivanova N."/>
            <person name="Pagani I."/>
            <person name="Berry A."/>
            <person name="Pawlowski K."/>
            <person name="Persson T."/>
            <person name="Vanden Heuvel B."/>
            <person name="Benson D."/>
            <person name="Woyke T."/>
        </authorList>
    </citation>
    <scope>NUCLEOTIDE SEQUENCE [LARGE SCALE GENOMIC DNA]</scope>
    <source>
        <strain evidence="12">4085684</strain>
    </source>
</reference>
<dbReference type="GO" id="GO:0036431">
    <property type="term" value="F:dCMP kinase activity"/>
    <property type="evidence" value="ECO:0007669"/>
    <property type="project" value="InterPro"/>
</dbReference>